<dbReference type="InterPro" id="IPR007867">
    <property type="entry name" value="GMC_OxRtase_C"/>
</dbReference>
<sequence length="527" mass="58094">MILEGAEIPSGEVIETEICIIGAGAAGITMALELTGAPFRVSIIEAGGFEYPENGQPNYEGTQTGIEYADLDACRLRYFGGTTNHWGGYCRSLDPIDFEKRDWIPHSGWPITLDDVKAHYPRAAEIIGLNPHLFDGEYWSKAAGMPMLPFDPKRFHTGATQIHATRFGEVHRDAVKASPNVTCYLNCSVVDLVIGETEDLIREVTVVNAAGNRSTFRARHFVLACGGMENPRMLLNANKVRPNGIGNEHDNVGRFFMEHRVASPGMILLSDGSTDLGFYRRNTVPSGEYIEGSLHLSEETIRAERMCNAQFSLELYDGIRTQGDRSLAAIRDGLKKFISGGGWMRDFNVHVGNIICDIDYVAGNLARRVTGDTGNLAVWLLKMEVEQVPNPDSRITLTDQVDDLGLRRINLHWATQEIEKHSVVRSMELMGEELGRLGLGRMQIAMEEDPNVWSRFDTWGFHHAGTTRMSADPRDGVVDADCRVHGVGNLYVVGNSVFTTVGTSNPTFTITALSVRLAGHLKGLLTA</sequence>
<keyword evidence="9" id="KW-1185">Reference proteome</keyword>
<dbReference type="InterPro" id="IPR036188">
    <property type="entry name" value="FAD/NAD-bd_sf"/>
</dbReference>
<evidence type="ECO:0000256" key="2">
    <source>
        <dbReference type="ARBA" id="ARBA00010790"/>
    </source>
</evidence>
<dbReference type="InterPro" id="IPR051473">
    <property type="entry name" value="P2Ox-like"/>
</dbReference>
<evidence type="ECO:0000256" key="4">
    <source>
        <dbReference type="ARBA" id="ARBA00022827"/>
    </source>
</evidence>
<dbReference type="SUPFAM" id="SSF51905">
    <property type="entry name" value="FAD/NAD(P)-binding domain"/>
    <property type="match status" value="1"/>
</dbReference>
<keyword evidence="4" id="KW-0274">FAD</keyword>
<feature type="domain" description="FAD dependent oxidoreductase" evidence="6">
    <location>
        <begin position="18"/>
        <end position="227"/>
    </location>
</feature>
<name>A0ABX7B4A2_9PROT</name>
<keyword evidence="3" id="KW-0285">Flavoprotein</keyword>
<dbReference type="Pfam" id="PF01266">
    <property type="entry name" value="DAO"/>
    <property type="match status" value="1"/>
</dbReference>
<evidence type="ECO:0000259" key="7">
    <source>
        <dbReference type="Pfam" id="PF05199"/>
    </source>
</evidence>
<comment type="similarity">
    <text evidence="2">Belongs to the GMC oxidoreductase family.</text>
</comment>
<gene>
    <name evidence="8" type="ORF">IGS68_24880</name>
</gene>
<comment type="cofactor">
    <cofactor evidence="1">
        <name>FAD</name>
        <dbReference type="ChEBI" id="CHEBI:57692"/>
    </cofactor>
</comment>
<proteinExistence type="inferred from homology"/>
<evidence type="ECO:0000313" key="8">
    <source>
        <dbReference type="EMBL" id="QQP89189.1"/>
    </source>
</evidence>
<protein>
    <submittedName>
        <fullName evidence="8">GMC family oxidoreductase</fullName>
    </submittedName>
</protein>
<reference evidence="8" key="1">
    <citation type="submission" date="2021-02" db="EMBL/GenBank/DDBJ databases">
        <title>Skermanella TT6 skin isolate.</title>
        <authorList>
            <person name="Lee K."/>
            <person name="Ganzorig M."/>
        </authorList>
    </citation>
    <scope>NUCLEOTIDE SEQUENCE</scope>
    <source>
        <strain evidence="8">TT6</strain>
    </source>
</reference>
<dbReference type="EMBL" id="CP067420">
    <property type="protein sequence ID" value="QQP89189.1"/>
    <property type="molecule type" value="Genomic_DNA"/>
</dbReference>
<evidence type="ECO:0000256" key="3">
    <source>
        <dbReference type="ARBA" id="ARBA00022630"/>
    </source>
</evidence>
<organism evidence="8 9">
    <name type="scientific">Skermanella cutis</name>
    <dbReference type="NCBI Taxonomy" id="2775420"/>
    <lineage>
        <taxon>Bacteria</taxon>
        <taxon>Pseudomonadati</taxon>
        <taxon>Pseudomonadota</taxon>
        <taxon>Alphaproteobacteria</taxon>
        <taxon>Rhodospirillales</taxon>
        <taxon>Azospirillaceae</taxon>
        <taxon>Skermanella</taxon>
    </lineage>
</organism>
<dbReference type="PANTHER" id="PTHR42784:SF1">
    <property type="entry name" value="PYRANOSE 2-OXIDASE"/>
    <property type="match status" value="1"/>
</dbReference>
<feature type="domain" description="Glucose-methanol-choline oxidoreductase C-terminal" evidence="7">
    <location>
        <begin position="389"/>
        <end position="513"/>
    </location>
</feature>
<dbReference type="Gene3D" id="3.50.50.60">
    <property type="entry name" value="FAD/NAD(P)-binding domain"/>
    <property type="match status" value="2"/>
</dbReference>
<accession>A0ABX7B4A2</accession>
<dbReference type="Pfam" id="PF05199">
    <property type="entry name" value="GMC_oxred_C"/>
    <property type="match status" value="1"/>
</dbReference>
<evidence type="ECO:0000256" key="5">
    <source>
        <dbReference type="ARBA" id="ARBA00023002"/>
    </source>
</evidence>
<evidence type="ECO:0000313" key="9">
    <source>
        <dbReference type="Proteomes" id="UP000595197"/>
    </source>
</evidence>
<dbReference type="InterPro" id="IPR006076">
    <property type="entry name" value="FAD-dep_OxRdtase"/>
</dbReference>
<evidence type="ECO:0000256" key="1">
    <source>
        <dbReference type="ARBA" id="ARBA00001974"/>
    </source>
</evidence>
<evidence type="ECO:0000259" key="6">
    <source>
        <dbReference type="Pfam" id="PF01266"/>
    </source>
</evidence>
<dbReference type="Proteomes" id="UP000595197">
    <property type="component" value="Chromosome"/>
</dbReference>
<dbReference type="RefSeq" id="WP_201075151.1">
    <property type="nucleotide sequence ID" value="NZ_CP067420.1"/>
</dbReference>
<dbReference type="PANTHER" id="PTHR42784">
    <property type="entry name" value="PYRANOSE 2-OXIDASE"/>
    <property type="match status" value="1"/>
</dbReference>
<keyword evidence="5" id="KW-0560">Oxidoreductase</keyword>